<dbReference type="Proteomes" id="UP000007392">
    <property type="component" value="Chromosome"/>
</dbReference>
<sequence length="33" mass="3547">MQPLSAVLWGPGEAAFLYTGKRAGGVPMDKIVW</sequence>
<name>R9UN57_9BACL</name>
<gene>
    <name evidence="1" type="ORF">B2K_39405</name>
</gene>
<organism evidence="1 2">
    <name type="scientific">Paenibacillus mucilaginosus K02</name>
    <dbReference type="NCBI Taxonomy" id="997761"/>
    <lineage>
        <taxon>Bacteria</taxon>
        <taxon>Bacillati</taxon>
        <taxon>Bacillota</taxon>
        <taxon>Bacilli</taxon>
        <taxon>Bacillales</taxon>
        <taxon>Paenibacillaceae</taxon>
        <taxon>Paenibacillus</taxon>
    </lineage>
</organism>
<proteinExistence type="predicted"/>
<reference evidence="1 2" key="1">
    <citation type="submission" date="2013-06" db="EMBL/GenBank/DDBJ databases">
        <title>Complete genome sequence of Paenibacillus mucilaginosus K02.</title>
        <authorList>
            <person name="Xiao B."/>
            <person name="Sun L."/>
            <person name="Xiao L."/>
            <person name="Lian B."/>
        </authorList>
    </citation>
    <scope>NUCLEOTIDE SEQUENCE [LARGE SCALE GENOMIC DNA]</scope>
    <source>
        <strain evidence="1 2">K02</strain>
    </source>
</reference>
<dbReference type="HOGENOM" id="CLU_3383003_0_0_9"/>
<evidence type="ECO:0000313" key="2">
    <source>
        <dbReference type="Proteomes" id="UP000007392"/>
    </source>
</evidence>
<protein>
    <submittedName>
        <fullName evidence="1">Uncharacterized protein</fullName>
    </submittedName>
</protein>
<accession>R9UN57</accession>
<dbReference type="KEGG" id="pmw:B2K_39405"/>
<dbReference type="EMBL" id="CP003422">
    <property type="protein sequence ID" value="AGN70693.1"/>
    <property type="molecule type" value="Genomic_DNA"/>
</dbReference>
<evidence type="ECO:0000313" key="1">
    <source>
        <dbReference type="EMBL" id="AGN70693.1"/>
    </source>
</evidence>
<dbReference type="AlphaFoldDB" id="R9UN57"/>